<proteinExistence type="predicted"/>
<protein>
    <submittedName>
        <fullName evidence="1">SFRICE_040045</fullName>
    </submittedName>
</protein>
<evidence type="ECO:0000313" key="1">
    <source>
        <dbReference type="EMBL" id="SOQ52897.1"/>
    </source>
</evidence>
<reference evidence="1" key="1">
    <citation type="submission" date="2016-07" db="EMBL/GenBank/DDBJ databases">
        <authorList>
            <person name="Bretaudeau A."/>
        </authorList>
    </citation>
    <scope>NUCLEOTIDE SEQUENCE</scope>
    <source>
        <strain evidence="1">Rice</strain>
        <tissue evidence="1">Whole body</tissue>
    </source>
</reference>
<sequence>MFYDSERDEGLGLIAQTARKITSIKKSSNTKYKLRGEVVYEIEILEILKHSSPSRGISGIETINRP</sequence>
<organism evidence="1">
    <name type="scientific">Spodoptera frugiperda</name>
    <name type="common">Fall armyworm</name>
    <dbReference type="NCBI Taxonomy" id="7108"/>
    <lineage>
        <taxon>Eukaryota</taxon>
        <taxon>Metazoa</taxon>
        <taxon>Ecdysozoa</taxon>
        <taxon>Arthropoda</taxon>
        <taxon>Hexapoda</taxon>
        <taxon>Insecta</taxon>
        <taxon>Pterygota</taxon>
        <taxon>Neoptera</taxon>
        <taxon>Endopterygota</taxon>
        <taxon>Lepidoptera</taxon>
        <taxon>Glossata</taxon>
        <taxon>Ditrysia</taxon>
        <taxon>Noctuoidea</taxon>
        <taxon>Noctuidae</taxon>
        <taxon>Amphipyrinae</taxon>
        <taxon>Spodoptera</taxon>
    </lineage>
</organism>
<accession>A0A2H1WIP0</accession>
<gene>
    <name evidence="1" type="ORF">SFRICE_040045</name>
</gene>
<name>A0A2H1WIP0_SPOFR</name>
<dbReference type="EMBL" id="ODYU01008905">
    <property type="protein sequence ID" value="SOQ52897.1"/>
    <property type="molecule type" value="Genomic_DNA"/>
</dbReference>
<dbReference type="AlphaFoldDB" id="A0A2H1WIP0"/>